<accession>E9D0R9</accession>
<feature type="transmembrane region" description="Helical" evidence="1">
    <location>
        <begin position="45"/>
        <end position="63"/>
    </location>
</feature>
<keyword evidence="1" id="KW-1133">Transmembrane helix</keyword>
<proteinExistence type="predicted"/>
<dbReference type="AlphaFoldDB" id="E9D0R9"/>
<gene>
    <name evidence="2" type="ORF">CPSG_03098</name>
</gene>
<reference evidence="3" key="1">
    <citation type="journal article" date="2010" name="Genome Res.">
        <title>Population genomic sequencing of Coccidioides fungi reveals recent hybridization and transposon control.</title>
        <authorList>
            <person name="Neafsey D.E."/>
            <person name="Barker B.M."/>
            <person name="Sharpton T.J."/>
            <person name="Stajich J.E."/>
            <person name="Park D.J."/>
            <person name="Whiston E."/>
            <person name="Hung C.-Y."/>
            <person name="McMahan C."/>
            <person name="White J."/>
            <person name="Sykes S."/>
            <person name="Heiman D."/>
            <person name="Young S."/>
            <person name="Zeng Q."/>
            <person name="Abouelleil A."/>
            <person name="Aftuck L."/>
            <person name="Bessette D."/>
            <person name="Brown A."/>
            <person name="FitzGerald M."/>
            <person name="Lui A."/>
            <person name="Macdonald J.P."/>
            <person name="Priest M."/>
            <person name="Orbach M.J."/>
            <person name="Galgiani J.N."/>
            <person name="Kirkland T.N."/>
            <person name="Cole G.T."/>
            <person name="Birren B.W."/>
            <person name="Henn M.R."/>
            <person name="Taylor J.W."/>
            <person name="Rounsley S.D."/>
        </authorList>
    </citation>
    <scope>NUCLEOTIDE SEQUENCE [LARGE SCALE GENOMIC DNA]</scope>
    <source>
        <strain evidence="3">RMSCC 757 / Silveira</strain>
    </source>
</reference>
<organism evidence="3">
    <name type="scientific">Coccidioides posadasii (strain RMSCC 757 / Silveira)</name>
    <name type="common">Valley fever fungus</name>
    <dbReference type="NCBI Taxonomy" id="443226"/>
    <lineage>
        <taxon>Eukaryota</taxon>
        <taxon>Fungi</taxon>
        <taxon>Dikarya</taxon>
        <taxon>Ascomycota</taxon>
        <taxon>Pezizomycotina</taxon>
        <taxon>Eurotiomycetes</taxon>
        <taxon>Eurotiomycetidae</taxon>
        <taxon>Onygenales</taxon>
        <taxon>Onygenaceae</taxon>
        <taxon>Coccidioides</taxon>
    </lineage>
</organism>
<dbReference type="EMBL" id="GL636489">
    <property type="protein sequence ID" value="EFW19923.1"/>
    <property type="molecule type" value="Genomic_DNA"/>
</dbReference>
<protein>
    <submittedName>
        <fullName evidence="2">Uncharacterized protein</fullName>
    </submittedName>
</protein>
<dbReference type="HOGENOM" id="CLU_2209797_0_0_1"/>
<evidence type="ECO:0000313" key="2">
    <source>
        <dbReference type="EMBL" id="EFW19923.1"/>
    </source>
</evidence>
<dbReference type="VEuPathDB" id="FungiDB:CPSG_03098"/>
<reference evidence="3" key="2">
    <citation type="submission" date="2010-03" db="EMBL/GenBank/DDBJ databases">
        <title>The genome sequence of Coccidioides posadasii strain Silveira.</title>
        <authorList>
            <consortium name="The Broad Institute Genome Sequencing Center for Infectious Disease"/>
            <person name="Neafsey D."/>
            <person name="Orbach M."/>
            <person name="Henn M.R."/>
            <person name="Cole G.T."/>
            <person name="Galgiani J."/>
            <person name="Gardner M.J."/>
            <person name="Kirkland T.N."/>
            <person name="Taylor J.W."/>
            <person name="Young S.K."/>
            <person name="Zeng Q."/>
            <person name="Koehrsen M."/>
            <person name="Alvarado L."/>
            <person name="Berlin A."/>
            <person name="Borenstein D."/>
            <person name="Chapman S.B."/>
            <person name="Chen Z."/>
            <person name="Engels R."/>
            <person name="Freedman E."/>
            <person name="Gellesch M."/>
            <person name="Goldberg J."/>
            <person name="Griggs A."/>
            <person name="Gujja S."/>
            <person name="Heilman E."/>
            <person name="Heiman D."/>
            <person name="Howarth C."/>
            <person name="Jen D."/>
            <person name="Larson L."/>
            <person name="Mehta T."/>
            <person name="Neiman D."/>
            <person name="Park D."/>
            <person name="Pearson M."/>
            <person name="Richards J."/>
            <person name="Roberts A."/>
            <person name="Saif S."/>
            <person name="Shea T."/>
            <person name="Shenoy N."/>
            <person name="Sisk P."/>
            <person name="Stolte C."/>
            <person name="Sykes S."/>
            <person name="Walk T."/>
            <person name="White J."/>
            <person name="Yandava C."/>
            <person name="Haas B."/>
            <person name="Nusbaum C."/>
            <person name="Birren B."/>
        </authorList>
    </citation>
    <scope>NUCLEOTIDE SEQUENCE [LARGE SCALE GENOMIC DNA]</scope>
    <source>
        <strain evidence="3">RMSCC 757 / Silveira</strain>
    </source>
</reference>
<sequence>MASGSYIKARDTPELRSNNRWIAAKCWGVAILFFFPGAFGNPHGAASSAFIIITIIISSSSMATRPHLAVHRSGLVTGSQRSHNNSRANKPRANLDRFLSDVTVQKP</sequence>
<feature type="transmembrane region" description="Helical" evidence="1">
    <location>
        <begin position="21"/>
        <end position="39"/>
    </location>
</feature>
<evidence type="ECO:0000256" key="1">
    <source>
        <dbReference type="SAM" id="Phobius"/>
    </source>
</evidence>
<keyword evidence="1" id="KW-0812">Transmembrane</keyword>
<name>E9D0R9_COCPS</name>
<keyword evidence="3" id="KW-1185">Reference proteome</keyword>
<keyword evidence="1" id="KW-0472">Membrane</keyword>
<evidence type="ECO:0000313" key="3">
    <source>
        <dbReference type="Proteomes" id="UP000002497"/>
    </source>
</evidence>
<dbReference type="Proteomes" id="UP000002497">
    <property type="component" value="Unassembled WGS sequence"/>
</dbReference>